<organism evidence="3 4">
    <name type="scientific">Parabacteroides merdae</name>
    <dbReference type="NCBI Taxonomy" id="46503"/>
    <lineage>
        <taxon>Bacteria</taxon>
        <taxon>Pseudomonadati</taxon>
        <taxon>Bacteroidota</taxon>
        <taxon>Bacteroidia</taxon>
        <taxon>Bacteroidales</taxon>
        <taxon>Tannerellaceae</taxon>
        <taxon>Parabacteroides</taxon>
    </lineage>
</organism>
<dbReference type="PROSITE" id="PS51257">
    <property type="entry name" value="PROKAR_LIPOPROTEIN"/>
    <property type="match status" value="1"/>
</dbReference>
<keyword evidence="1" id="KW-0472">Membrane</keyword>
<evidence type="ECO:0000256" key="1">
    <source>
        <dbReference type="SAM" id="Phobius"/>
    </source>
</evidence>
<evidence type="ECO:0000313" key="4">
    <source>
        <dbReference type="Proteomes" id="UP000448908"/>
    </source>
</evidence>
<feature type="transmembrane region" description="Helical" evidence="1">
    <location>
        <begin position="145"/>
        <end position="163"/>
    </location>
</feature>
<reference evidence="3 4" key="1">
    <citation type="journal article" date="2019" name="Nat. Med.">
        <title>A library of human gut bacterial isolates paired with longitudinal multiomics data enables mechanistic microbiome research.</title>
        <authorList>
            <person name="Poyet M."/>
            <person name="Groussin M."/>
            <person name="Gibbons S.M."/>
            <person name="Avila-Pacheco J."/>
            <person name="Jiang X."/>
            <person name="Kearney S.M."/>
            <person name="Perrotta A.R."/>
            <person name="Berdy B."/>
            <person name="Zhao S."/>
            <person name="Lieberman T.D."/>
            <person name="Swanson P.K."/>
            <person name="Smith M."/>
            <person name="Roesemann S."/>
            <person name="Alexander J.E."/>
            <person name="Rich S.A."/>
            <person name="Livny J."/>
            <person name="Vlamakis H."/>
            <person name="Clish C."/>
            <person name="Bullock K."/>
            <person name="Deik A."/>
            <person name="Scott J."/>
            <person name="Pierce K.A."/>
            <person name="Xavier R.J."/>
            <person name="Alm E.J."/>
        </authorList>
    </citation>
    <scope>NUCLEOTIDE SEQUENCE [LARGE SCALE GENOMIC DNA]</scope>
    <source>
        <strain evidence="3 4">BIOML-A16</strain>
    </source>
</reference>
<gene>
    <name evidence="3" type="ORF">GMD92_14725</name>
</gene>
<dbReference type="RefSeq" id="WP_147379179.1">
    <property type="nucleotide sequence ID" value="NZ_JAHYMZ010000011.1"/>
</dbReference>
<dbReference type="AlphaFoldDB" id="A0AA44AP04"/>
<feature type="signal peptide" evidence="2">
    <location>
        <begin position="1"/>
        <end position="21"/>
    </location>
</feature>
<dbReference type="Proteomes" id="UP000448908">
    <property type="component" value="Unassembled WGS sequence"/>
</dbReference>
<feature type="chain" id="PRO_5041469322" evidence="2">
    <location>
        <begin position="22"/>
        <end position="174"/>
    </location>
</feature>
<accession>A0AA44AP04</accession>
<comment type="caution">
    <text evidence="3">The sequence shown here is derived from an EMBL/GenBank/DDBJ whole genome shotgun (WGS) entry which is preliminary data.</text>
</comment>
<keyword evidence="1" id="KW-1133">Transmembrane helix</keyword>
<sequence>MHKRLAWKNWCSALCTTVALLAGSCRSINESTTIHRLDSLVWDRKVSATPEIIPPARATLSVPLDSLRKLPGGAAYTERSGQATVSLTFREGDVIASARCDSLERLVFELAEQLYSRGEQTEQKEEKKEAPVATFGQRLKWCSSGVLIGFILTVIIQFIYKLWQKRNKIYDRLA</sequence>
<proteinExistence type="predicted"/>
<keyword evidence="2" id="KW-0732">Signal</keyword>
<keyword evidence="1" id="KW-0812">Transmembrane</keyword>
<evidence type="ECO:0000313" key="3">
    <source>
        <dbReference type="EMBL" id="MTU70282.1"/>
    </source>
</evidence>
<protein>
    <submittedName>
        <fullName evidence="3">Uncharacterized protein</fullName>
    </submittedName>
</protein>
<name>A0AA44AP04_9BACT</name>
<evidence type="ECO:0000256" key="2">
    <source>
        <dbReference type="SAM" id="SignalP"/>
    </source>
</evidence>
<dbReference type="EMBL" id="WNDA01000024">
    <property type="protein sequence ID" value="MTU70282.1"/>
    <property type="molecule type" value="Genomic_DNA"/>
</dbReference>